<dbReference type="PANTHER" id="PTHR33099">
    <property type="entry name" value="FE2OG DIOXYGENASE DOMAIN-CONTAINING PROTEIN"/>
    <property type="match status" value="1"/>
</dbReference>
<evidence type="ECO:0000313" key="3">
    <source>
        <dbReference type="EMBL" id="RKU41838.1"/>
    </source>
</evidence>
<reference evidence="3 4" key="1">
    <citation type="submission" date="2018-08" db="EMBL/GenBank/DDBJ databases">
        <title>Draft genome of the lignicolous fungus Coniochaeta pulveracea.</title>
        <authorList>
            <person name="Borstlap C.J."/>
            <person name="De Witt R.N."/>
            <person name="Botha A."/>
            <person name="Volschenk H."/>
        </authorList>
    </citation>
    <scope>NUCLEOTIDE SEQUENCE [LARGE SCALE GENOMIC DNA]</scope>
    <source>
        <strain evidence="3 4">CAB683</strain>
    </source>
</reference>
<feature type="region of interest" description="Disordered" evidence="1">
    <location>
        <begin position="864"/>
        <end position="934"/>
    </location>
</feature>
<evidence type="ECO:0000313" key="4">
    <source>
        <dbReference type="Proteomes" id="UP000275385"/>
    </source>
</evidence>
<organism evidence="3 4">
    <name type="scientific">Coniochaeta pulveracea</name>
    <dbReference type="NCBI Taxonomy" id="177199"/>
    <lineage>
        <taxon>Eukaryota</taxon>
        <taxon>Fungi</taxon>
        <taxon>Dikarya</taxon>
        <taxon>Ascomycota</taxon>
        <taxon>Pezizomycotina</taxon>
        <taxon>Sordariomycetes</taxon>
        <taxon>Sordariomycetidae</taxon>
        <taxon>Coniochaetales</taxon>
        <taxon>Coniochaetaceae</taxon>
        <taxon>Coniochaeta</taxon>
    </lineage>
</organism>
<evidence type="ECO:0000256" key="1">
    <source>
        <dbReference type="SAM" id="MobiDB-lite"/>
    </source>
</evidence>
<proteinExistence type="predicted"/>
<dbReference type="Pfam" id="PF13640">
    <property type="entry name" value="2OG-FeII_Oxy_3"/>
    <property type="match status" value="1"/>
</dbReference>
<protein>
    <recommendedName>
        <fullName evidence="2">Prolyl 4-hydroxylase alpha subunit Fe(2+) 2OG dioxygenase domain-containing protein</fullName>
    </recommendedName>
</protein>
<dbReference type="AlphaFoldDB" id="A0A420Y1U8"/>
<accession>A0A420Y1U8</accession>
<feature type="domain" description="Prolyl 4-hydroxylase alpha subunit Fe(2+) 2OG dioxygenase" evidence="2">
    <location>
        <begin position="27"/>
        <end position="111"/>
    </location>
</feature>
<feature type="compositionally biased region" description="Low complexity" evidence="1">
    <location>
        <begin position="865"/>
        <end position="881"/>
    </location>
</feature>
<dbReference type="EMBL" id="QVQW01000067">
    <property type="protein sequence ID" value="RKU41838.1"/>
    <property type="molecule type" value="Genomic_DNA"/>
</dbReference>
<gene>
    <name evidence="3" type="ORF">DL546_005066</name>
</gene>
<dbReference type="Gene3D" id="2.60.120.620">
    <property type="entry name" value="q2cbj1_9rhob like domain"/>
    <property type="match status" value="1"/>
</dbReference>
<dbReference type="InterPro" id="IPR044862">
    <property type="entry name" value="Pro_4_hyd_alph_FE2OG_OXY"/>
</dbReference>
<evidence type="ECO:0000259" key="2">
    <source>
        <dbReference type="Pfam" id="PF13640"/>
    </source>
</evidence>
<dbReference type="OrthoDB" id="27483at2759"/>
<comment type="caution">
    <text evidence="3">The sequence shown here is derived from an EMBL/GenBank/DDBJ whole genome shotgun (WGS) entry which is preliminary data.</text>
</comment>
<dbReference type="PANTHER" id="PTHR33099:SF7">
    <property type="entry name" value="MYND-TYPE DOMAIN-CONTAINING PROTEIN"/>
    <property type="match status" value="1"/>
</dbReference>
<keyword evidence="4" id="KW-1185">Reference proteome</keyword>
<name>A0A420Y1U8_9PEZI</name>
<sequence length="951" mass="106458">MIRRMCDEIRIEGGIEGVSIRAELYKMLLYEKGAMFKAHTDTEKIPGMFGTLVVALPSAHTGGSVVAKHRGETKVFRTSEEPECFLWWFSDVHHEVLPVVSGYRWVLTFNLAIDSASAPPNRPLTAQSAAQVIEESKLLKHTLRRWLFVQGENCDSSVLYYGLDHEYTFANVSHRGLKTRDMAVVNALQQLSRSLPFEVFLAVLEMKEWGTCESGYGYGGYGSSRRGYWGRGAYGYNRWEDEGEDESEAHHNIDDVIDTEYTIEKLVALSGQQLGSSMPFDLDDAVQGENDFFPEDPDHEEYEGFMGNSGPEATHWYKKSAVVIVPTDYLVEYLAGSKVYGETNTALLESLTIYFRDKCTELAKSNLKEAQCLWGNFYHRIIVSHSGLARVRPQADSETVEILLCTTLKLGAWELWSKLVSSVADAQVGIELSFFAWLRRQLLAGDFTWEGIEEGLFILISSLPNLDDQYEAIKEFVNVEVENDIPSDSSDISRAMDWARQTSAKLITSLSRPLGNKDARAMVNVIFDKQFGLGLAFLKESIVPVFHKNIRNFGFSLTFVTKLYRQCKPDKKSPNDGQAEVLSLYKELVTALVDVLRISALRSAEALQAQQDIATKAARSSFPYASYVSSQHTAPAPSREELLSAVDARTVLTFLVQVIDEALPSTTVLKLFLNMAVQATNIEGTEFHFLWLPVLRGLITSMEKHGKPLAAPRNQQLFAGFLEAYLKNYVGTEPSRERNLVRPTVRCTCRDCTWLNEFLRSAHQESGRFPMGKERRHHLHRQLDSLGIDCTHETERYGNPQTLIVSKTSRAQTQAIKGWETRRDNAKEQIKHFDQAKLREILGSDYEPIIRSFELGATTAPAGTSRQIAQAQAASEQLSQAPHSAAQPSQPVSAIIKEEGQPMDRPDSFLTPMSGNRGTSRPTNTPVSLAGTKRKIGGKEVEVIDLTGLDD</sequence>
<feature type="compositionally biased region" description="Polar residues" evidence="1">
    <location>
        <begin position="911"/>
        <end position="927"/>
    </location>
</feature>
<feature type="compositionally biased region" description="Basic and acidic residues" evidence="1">
    <location>
        <begin position="896"/>
        <end position="907"/>
    </location>
</feature>
<dbReference type="Proteomes" id="UP000275385">
    <property type="component" value="Unassembled WGS sequence"/>
</dbReference>